<keyword evidence="5" id="KW-1185">Reference proteome</keyword>
<evidence type="ECO:0000256" key="2">
    <source>
        <dbReference type="ARBA" id="ARBA00023002"/>
    </source>
</evidence>
<gene>
    <name evidence="4" type="ORF">ACG04R_10870</name>
</gene>
<dbReference type="SUPFAM" id="SSF51905">
    <property type="entry name" value="FAD/NAD(P)-binding domain"/>
    <property type="match status" value="1"/>
</dbReference>
<organism evidence="4 5">
    <name type="scientific">Pelomonas candidula</name>
    <dbReference type="NCBI Taxonomy" id="3299025"/>
    <lineage>
        <taxon>Bacteria</taxon>
        <taxon>Pseudomonadati</taxon>
        <taxon>Pseudomonadota</taxon>
        <taxon>Betaproteobacteria</taxon>
        <taxon>Burkholderiales</taxon>
        <taxon>Sphaerotilaceae</taxon>
        <taxon>Roseateles</taxon>
    </lineage>
</organism>
<proteinExistence type="inferred from homology"/>
<protein>
    <submittedName>
        <fullName evidence="4">NAD(P)/FAD-dependent oxidoreductase</fullName>
        <ecNumber evidence="4">1.-.-.-</ecNumber>
    </submittedName>
</protein>
<sequence>MSRRVAVVGAGLAGVTTAYELARRGCQVQVFERGGSIAGQASFASSALLSPFVPQLADAKTPAPLAWRWRHWRLSRRPGDAPAALAALSQLGLVRTAALRQELGLDDESTTGLLVALTDTKRIAAEARLDGWKALGLQIELLDAKQARQREPGLSTDAPLAGALALAGGGAGNARRFAQQLRHQSQRLGVDFRFHTTVRAITADGAGLTIRHEYTPPPEVPTRFAEQDAGDTQPQATGPQDERFDAVVLCNGLEAPGLLGQRLPGLKLAAQHEASVTAPLRLLEAHPDLGPKAGWIDPSRGLAVARIGQRVRMTGGTTITGANGKSAPDFEALHRGLQHWFPGSVLHQQVQQGQSRRAVSADGLPLLGASGRAGLWLNLSPGGQGWGLACGAAQVLAQQIAGEAQTLDITALGPQRLA</sequence>
<comment type="caution">
    <text evidence="4">The sequence shown here is derived from an EMBL/GenBank/DDBJ whole genome shotgun (WGS) entry which is preliminary data.</text>
</comment>
<dbReference type="Proteomes" id="UP001606134">
    <property type="component" value="Unassembled WGS sequence"/>
</dbReference>
<dbReference type="InterPro" id="IPR006076">
    <property type="entry name" value="FAD-dep_OxRdtase"/>
</dbReference>
<evidence type="ECO:0000259" key="3">
    <source>
        <dbReference type="Pfam" id="PF01266"/>
    </source>
</evidence>
<dbReference type="EC" id="1.-.-.-" evidence="4"/>
<evidence type="ECO:0000313" key="4">
    <source>
        <dbReference type="EMBL" id="MFG6487172.1"/>
    </source>
</evidence>
<evidence type="ECO:0000313" key="5">
    <source>
        <dbReference type="Proteomes" id="UP001606134"/>
    </source>
</evidence>
<dbReference type="Gene3D" id="3.30.9.10">
    <property type="entry name" value="D-Amino Acid Oxidase, subunit A, domain 2"/>
    <property type="match status" value="1"/>
</dbReference>
<dbReference type="Gene3D" id="3.50.50.60">
    <property type="entry name" value="FAD/NAD(P)-binding domain"/>
    <property type="match status" value="1"/>
</dbReference>
<name>A0ABW7HB89_9BURK</name>
<feature type="domain" description="FAD dependent oxidoreductase" evidence="3">
    <location>
        <begin position="4"/>
        <end position="398"/>
    </location>
</feature>
<dbReference type="EMBL" id="JBIGIC010000004">
    <property type="protein sequence ID" value="MFG6487172.1"/>
    <property type="molecule type" value="Genomic_DNA"/>
</dbReference>
<dbReference type="PRINTS" id="PR00419">
    <property type="entry name" value="ADXRDTASE"/>
</dbReference>
<comment type="similarity">
    <text evidence="1">Belongs to the DadA oxidoreductase family.</text>
</comment>
<evidence type="ECO:0000256" key="1">
    <source>
        <dbReference type="ARBA" id="ARBA00009410"/>
    </source>
</evidence>
<reference evidence="4 5" key="1">
    <citation type="submission" date="2024-08" db="EMBL/GenBank/DDBJ databases">
        <authorList>
            <person name="Lu H."/>
        </authorList>
    </citation>
    <scope>NUCLEOTIDE SEQUENCE [LARGE SCALE GENOMIC DNA]</scope>
    <source>
        <strain evidence="4 5">BYS78W</strain>
    </source>
</reference>
<dbReference type="PANTHER" id="PTHR13847">
    <property type="entry name" value="SARCOSINE DEHYDROGENASE-RELATED"/>
    <property type="match status" value="1"/>
</dbReference>
<dbReference type="GO" id="GO:0016491">
    <property type="term" value="F:oxidoreductase activity"/>
    <property type="evidence" value="ECO:0007669"/>
    <property type="project" value="UniProtKB-KW"/>
</dbReference>
<dbReference type="InterPro" id="IPR036188">
    <property type="entry name" value="FAD/NAD-bd_sf"/>
</dbReference>
<dbReference type="Pfam" id="PF01266">
    <property type="entry name" value="DAO"/>
    <property type="match status" value="1"/>
</dbReference>
<dbReference type="RefSeq" id="WP_394409475.1">
    <property type="nucleotide sequence ID" value="NZ_JBIGIC010000004.1"/>
</dbReference>
<keyword evidence="2 4" id="KW-0560">Oxidoreductase</keyword>
<dbReference type="PANTHER" id="PTHR13847:SF280">
    <property type="entry name" value="D-AMINO ACID DEHYDROGENASE"/>
    <property type="match status" value="1"/>
</dbReference>
<accession>A0ABW7HB89</accession>